<proteinExistence type="predicted"/>
<dbReference type="RefSeq" id="WP_133292977.1">
    <property type="nucleotide sequence ID" value="NZ_SMSJ01000146.1"/>
</dbReference>
<feature type="non-terminal residue" evidence="7">
    <location>
        <position position="1"/>
    </location>
</feature>
<accession>A0A4R5Q5L9</accession>
<reference evidence="7 8" key="1">
    <citation type="journal article" date="2016" name="J. Microbiol.">
        <title>Dankookia rubra gen. nov., sp. nov., an alphaproteobacterium isolated from sediment of a shallow stream.</title>
        <authorList>
            <person name="Kim W.H."/>
            <person name="Kim D.H."/>
            <person name="Kang K."/>
            <person name="Ahn T.Y."/>
        </authorList>
    </citation>
    <scope>NUCLEOTIDE SEQUENCE [LARGE SCALE GENOMIC DNA]</scope>
    <source>
        <strain evidence="7 8">JCM30602</strain>
    </source>
</reference>
<dbReference type="InterPro" id="IPR029044">
    <property type="entry name" value="Nucleotide-diphossugar_trans"/>
</dbReference>
<name>A0A4R5Q5L9_9PROT</name>
<organism evidence="7 8">
    <name type="scientific">Dankookia rubra</name>
    <dbReference type="NCBI Taxonomy" id="1442381"/>
    <lineage>
        <taxon>Bacteria</taxon>
        <taxon>Pseudomonadati</taxon>
        <taxon>Pseudomonadota</taxon>
        <taxon>Alphaproteobacteria</taxon>
        <taxon>Acetobacterales</taxon>
        <taxon>Roseomonadaceae</taxon>
        <taxon>Dankookia</taxon>
    </lineage>
</organism>
<comment type="subcellular location">
    <subcellularLocation>
        <location evidence="1">Cell membrane</location>
    </subcellularLocation>
</comment>
<keyword evidence="3" id="KW-0328">Glycosyltransferase</keyword>
<keyword evidence="5" id="KW-0472">Membrane</keyword>
<evidence type="ECO:0000256" key="4">
    <source>
        <dbReference type="ARBA" id="ARBA00022679"/>
    </source>
</evidence>
<evidence type="ECO:0000256" key="3">
    <source>
        <dbReference type="ARBA" id="ARBA00022676"/>
    </source>
</evidence>
<dbReference type="SUPFAM" id="SSF53448">
    <property type="entry name" value="Nucleotide-diphospho-sugar transferases"/>
    <property type="match status" value="1"/>
</dbReference>
<dbReference type="PANTHER" id="PTHR43646">
    <property type="entry name" value="GLYCOSYLTRANSFERASE"/>
    <property type="match status" value="1"/>
</dbReference>
<dbReference type="Proteomes" id="UP000295096">
    <property type="component" value="Unassembled WGS sequence"/>
</dbReference>
<keyword evidence="2" id="KW-1003">Cell membrane</keyword>
<evidence type="ECO:0000313" key="8">
    <source>
        <dbReference type="Proteomes" id="UP000295096"/>
    </source>
</evidence>
<evidence type="ECO:0000256" key="5">
    <source>
        <dbReference type="ARBA" id="ARBA00023136"/>
    </source>
</evidence>
<dbReference type="Pfam" id="PF00535">
    <property type="entry name" value="Glycos_transf_2"/>
    <property type="match status" value="1"/>
</dbReference>
<dbReference type="EMBL" id="SMSJ01000146">
    <property type="protein sequence ID" value="TDH58184.1"/>
    <property type="molecule type" value="Genomic_DNA"/>
</dbReference>
<dbReference type="InterPro" id="IPR001173">
    <property type="entry name" value="Glyco_trans_2-like"/>
</dbReference>
<keyword evidence="8" id="KW-1185">Reference proteome</keyword>
<sequence>SRGRGPQLAAGAAAARGDWLLFLHADTRLAPGWAAAVRGFMAAAGHAGRAAYFAFALDDPSPQARRLERLVAWRCRVMALPYGDQGLLLPRALYDAVGGYRPLLLMEDVDLVRRIGRRRLAALPVEALTSAERWRRDGWRRRSARNLACLSLWFMGVPPRLIARVYP</sequence>
<dbReference type="PANTHER" id="PTHR43646:SF2">
    <property type="entry name" value="GLYCOSYLTRANSFERASE 2-LIKE DOMAIN-CONTAINING PROTEIN"/>
    <property type="match status" value="1"/>
</dbReference>
<protein>
    <submittedName>
        <fullName evidence="7">Glycosyl transferase family 2</fullName>
    </submittedName>
</protein>
<evidence type="ECO:0000256" key="2">
    <source>
        <dbReference type="ARBA" id="ARBA00022475"/>
    </source>
</evidence>
<dbReference type="AlphaFoldDB" id="A0A4R5Q5L9"/>
<dbReference type="GO" id="GO:0005886">
    <property type="term" value="C:plasma membrane"/>
    <property type="evidence" value="ECO:0007669"/>
    <property type="project" value="UniProtKB-SubCell"/>
</dbReference>
<evidence type="ECO:0000313" key="7">
    <source>
        <dbReference type="EMBL" id="TDH58184.1"/>
    </source>
</evidence>
<dbReference type="Gene3D" id="3.90.550.10">
    <property type="entry name" value="Spore Coat Polysaccharide Biosynthesis Protein SpsA, Chain A"/>
    <property type="match status" value="1"/>
</dbReference>
<feature type="domain" description="Glycosyltransferase 2-like" evidence="6">
    <location>
        <begin position="2"/>
        <end position="47"/>
    </location>
</feature>
<evidence type="ECO:0000256" key="1">
    <source>
        <dbReference type="ARBA" id="ARBA00004236"/>
    </source>
</evidence>
<comment type="caution">
    <text evidence="7">The sequence shown here is derived from an EMBL/GenBank/DDBJ whole genome shotgun (WGS) entry which is preliminary data.</text>
</comment>
<keyword evidence="4 7" id="KW-0808">Transferase</keyword>
<evidence type="ECO:0000259" key="6">
    <source>
        <dbReference type="Pfam" id="PF00535"/>
    </source>
</evidence>
<dbReference type="GO" id="GO:0016757">
    <property type="term" value="F:glycosyltransferase activity"/>
    <property type="evidence" value="ECO:0007669"/>
    <property type="project" value="UniProtKB-KW"/>
</dbReference>
<dbReference type="OrthoDB" id="5291101at2"/>
<gene>
    <name evidence="7" type="ORF">E2C06_33960</name>
</gene>